<dbReference type="InterPro" id="IPR007412">
    <property type="entry name" value="FlgM"/>
</dbReference>
<keyword evidence="5" id="KW-0805">Transcription regulation</keyword>
<dbReference type="GO" id="GO:0045892">
    <property type="term" value="P:negative regulation of DNA-templated transcription"/>
    <property type="evidence" value="ECO:0007669"/>
    <property type="project" value="InterPro"/>
</dbReference>
<evidence type="ECO:0000259" key="7">
    <source>
        <dbReference type="Pfam" id="PF04316"/>
    </source>
</evidence>
<name>A0A839K3K8_9FIRM</name>
<dbReference type="SUPFAM" id="SSF101498">
    <property type="entry name" value="Anti-sigma factor FlgM"/>
    <property type="match status" value="1"/>
</dbReference>
<comment type="similarity">
    <text evidence="1">Belongs to the FlgM family.</text>
</comment>
<evidence type="ECO:0000256" key="3">
    <source>
        <dbReference type="ARBA" id="ARBA00022491"/>
    </source>
</evidence>
<evidence type="ECO:0000256" key="5">
    <source>
        <dbReference type="ARBA" id="ARBA00023015"/>
    </source>
</evidence>
<dbReference type="NCBIfam" id="TIGR03824">
    <property type="entry name" value="FlgM_jcvi"/>
    <property type="match status" value="1"/>
</dbReference>
<dbReference type="RefSeq" id="WP_228353798.1">
    <property type="nucleotide sequence ID" value="NZ_JACEGA010000001.1"/>
</dbReference>
<keyword evidence="6" id="KW-0804">Transcription</keyword>
<evidence type="ECO:0000256" key="4">
    <source>
        <dbReference type="ARBA" id="ARBA00022795"/>
    </source>
</evidence>
<keyword evidence="8" id="KW-0282">Flagellum</keyword>
<accession>A0A839K3K8</accession>
<keyword evidence="4" id="KW-1005">Bacterial flagellum biogenesis</keyword>
<dbReference type="GO" id="GO:0044781">
    <property type="term" value="P:bacterial-type flagellum organization"/>
    <property type="evidence" value="ECO:0007669"/>
    <property type="project" value="UniProtKB-KW"/>
</dbReference>
<evidence type="ECO:0000313" key="8">
    <source>
        <dbReference type="EMBL" id="MBB2184206.1"/>
    </source>
</evidence>
<sequence>MRIDAFNKISKIYEANNVKSTSKTKGRSFSDKLEISQTGKDYQIAKQVIARVPDVREEKIKEIKEKMNAGTYNISMQDVADKLIERYFG</sequence>
<proteinExistence type="inferred from homology"/>
<dbReference type="EMBL" id="JACEGA010000001">
    <property type="protein sequence ID" value="MBB2184206.1"/>
    <property type="molecule type" value="Genomic_DNA"/>
</dbReference>
<organism evidence="8 9">
    <name type="scientific">Variimorphobacter saccharofermentans</name>
    <dbReference type="NCBI Taxonomy" id="2755051"/>
    <lineage>
        <taxon>Bacteria</taxon>
        <taxon>Bacillati</taxon>
        <taxon>Bacillota</taxon>
        <taxon>Clostridia</taxon>
        <taxon>Lachnospirales</taxon>
        <taxon>Lachnospiraceae</taxon>
        <taxon>Variimorphobacter</taxon>
    </lineage>
</organism>
<gene>
    <name evidence="8" type="primary">flgM</name>
    <name evidence="8" type="ORF">H0486_15105</name>
</gene>
<dbReference type="Proteomes" id="UP000574276">
    <property type="component" value="Unassembled WGS sequence"/>
</dbReference>
<keyword evidence="8" id="KW-0969">Cilium</keyword>
<keyword evidence="3" id="KW-0678">Repressor</keyword>
<evidence type="ECO:0000256" key="2">
    <source>
        <dbReference type="ARBA" id="ARBA00017823"/>
    </source>
</evidence>
<reference evidence="8 9" key="1">
    <citation type="submission" date="2020-07" db="EMBL/GenBank/DDBJ databases">
        <title>Characterization and genome sequencing of isolate MD1, a novel member within the family Lachnospiraceae.</title>
        <authorList>
            <person name="Rettenmaier R."/>
            <person name="Di Bello L."/>
            <person name="Zinser C."/>
            <person name="Scheitz K."/>
            <person name="Liebl W."/>
            <person name="Zverlov V."/>
        </authorList>
    </citation>
    <scope>NUCLEOTIDE SEQUENCE [LARGE SCALE GENOMIC DNA]</scope>
    <source>
        <strain evidence="8 9">MD1</strain>
    </source>
</reference>
<protein>
    <recommendedName>
        <fullName evidence="2">Negative regulator of flagellin synthesis</fullName>
    </recommendedName>
</protein>
<dbReference type="InterPro" id="IPR035890">
    <property type="entry name" value="Anti-sigma-28_factor_FlgM_sf"/>
</dbReference>
<keyword evidence="8" id="KW-0966">Cell projection</keyword>
<dbReference type="AlphaFoldDB" id="A0A839K3K8"/>
<keyword evidence="9" id="KW-1185">Reference proteome</keyword>
<feature type="domain" description="Anti-sigma-28 factor FlgM C-terminal" evidence="7">
    <location>
        <begin position="31"/>
        <end position="85"/>
    </location>
</feature>
<comment type="caution">
    <text evidence="8">The sequence shown here is derived from an EMBL/GenBank/DDBJ whole genome shotgun (WGS) entry which is preliminary data.</text>
</comment>
<evidence type="ECO:0000256" key="6">
    <source>
        <dbReference type="ARBA" id="ARBA00023163"/>
    </source>
</evidence>
<evidence type="ECO:0000313" key="9">
    <source>
        <dbReference type="Proteomes" id="UP000574276"/>
    </source>
</evidence>
<evidence type="ECO:0000256" key="1">
    <source>
        <dbReference type="ARBA" id="ARBA00005322"/>
    </source>
</evidence>
<dbReference type="Pfam" id="PF04316">
    <property type="entry name" value="FlgM"/>
    <property type="match status" value="1"/>
</dbReference>
<dbReference type="InterPro" id="IPR031316">
    <property type="entry name" value="FlgM_C"/>
</dbReference>